<organism evidence="2 3">
    <name type="scientific">Cherax quadricarinatus</name>
    <name type="common">Australian red claw crayfish</name>
    <dbReference type="NCBI Taxonomy" id="27406"/>
    <lineage>
        <taxon>Eukaryota</taxon>
        <taxon>Metazoa</taxon>
        <taxon>Ecdysozoa</taxon>
        <taxon>Arthropoda</taxon>
        <taxon>Crustacea</taxon>
        <taxon>Multicrustacea</taxon>
        <taxon>Malacostraca</taxon>
        <taxon>Eumalacostraca</taxon>
        <taxon>Eucarida</taxon>
        <taxon>Decapoda</taxon>
        <taxon>Pleocyemata</taxon>
        <taxon>Astacidea</taxon>
        <taxon>Parastacoidea</taxon>
        <taxon>Parastacidae</taxon>
        <taxon>Cherax</taxon>
    </lineage>
</organism>
<keyword evidence="1" id="KW-0560">Oxidoreductase</keyword>
<reference evidence="2 3" key="1">
    <citation type="journal article" date="2024" name="BMC Genomics">
        <title>Genome assembly of redclaw crayfish (Cherax quadricarinatus) provides insights into its immune adaptation and hypoxia tolerance.</title>
        <authorList>
            <person name="Liu Z."/>
            <person name="Zheng J."/>
            <person name="Li H."/>
            <person name="Fang K."/>
            <person name="Wang S."/>
            <person name="He J."/>
            <person name="Zhou D."/>
            <person name="Weng S."/>
            <person name="Chi M."/>
            <person name="Gu Z."/>
            <person name="He J."/>
            <person name="Li F."/>
            <person name="Wang M."/>
        </authorList>
    </citation>
    <scope>NUCLEOTIDE SEQUENCE [LARGE SCALE GENOMIC DNA]</scope>
    <source>
        <strain evidence="2">ZL_2023a</strain>
    </source>
</reference>
<dbReference type="InterPro" id="IPR020904">
    <property type="entry name" value="Sc_DH/Rdtase_CS"/>
</dbReference>
<dbReference type="SUPFAM" id="SSF51735">
    <property type="entry name" value="NAD(P)-binding Rossmann-fold domains"/>
    <property type="match status" value="1"/>
</dbReference>
<dbReference type="InterPro" id="IPR002347">
    <property type="entry name" value="SDR_fam"/>
</dbReference>
<accession>A0AAW0XK31</accession>
<gene>
    <name evidence="2" type="ORF">OTU49_000672</name>
</gene>
<dbReference type="PANTHER" id="PTHR43313">
    <property type="entry name" value="SHORT-CHAIN DEHYDROGENASE/REDUCTASE FAMILY 9C"/>
    <property type="match status" value="1"/>
</dbReference>
<protein>
    <recommendedName>
        <fullName evidence="4">D-beta-hydroxybutyrate dehydrogenase, mitochondrial</fullName>
    </recommendedName>
</protein>
<dbReference type="EMBL" id="JARKIK010000021">
    <property type="protein sequence ID" value="KAK8744898.1"/>
    <property type="molecule type" value="Genomic_DNA"/>
</dbReference>
<dbReference type="Pfam" id="PF00106">
    <property type="entry name" value="adh_short"/>
    <property type="match status" value="1"/>
</dbReference>
<dbReference type="Proteomes" id="UP001445076">
    <property type="component" value="Unassembled WGS sequence"/>
</dbReference>
<dbReference type="PROSITE" id="PS00061">
    <property type="entry name" value="ADH_SHORT"/>
    <property type="match status" value="1"/>
</dbReference>
<sequence>MDVTSQKQIDNALKEVKKLLEKGEELWGLVNNAGLATYGEVEWVNIETFRRFLEVNTIGVLAVTKTFLPLIRRAKGRVVTIASGLGRMAVPMRAPYVVSKYAVEGLCDCLRYEMRSWGVKVSIIEPGNFIAGTSIFSETSINDAAKTMWETMSDDVRSDYGREHFEARVNLMKKYAKIGYTDLSPVINAYTEALVQRFPQARYHPMDLYFRLRVFIATHLPEFFYEKIYVGN</sequence>
<evidence type="ECO:0000313" key="3">
    <source>
        <dbReference type="Proteomes" id="UP001445076"/>
    </source>
</evidence>
<name>A0AAW0XK31_CHEQU</name>
<dbReference type="GO" id="GO:0016491">
    <property type="term" value="F:oxidoreductase activity"/>
    <property type="evidence" value="ECO:0007669"/>
    <property type="project" value="UniProtKB-KW"/>
</dbReference>
<evidence type="ECO:0000256" key="1">
    <source>
        <dbReference type="ARBA" id="ARBA00023002"/>
    </source>
</evidence>
<dbReference type="PANTHER" id="PTHR43313:SF36">
    <property type="entry name" value="D-BETA-HYDROXYBUTYRATE DEHYDROGENASE, MITOCHONDRIAL"/>
    <property type="match status" value="1"/>
</dbReference>
<dbReference type="AlphaFoldDB" id="A0AAW0XK31"/>
<dbReference type="Gene3D" id="3.40.50.720">
    <property type="entry name" value="NAD(P)-binding Rossmann-like Domain"/>
    <property type="match status" value="1"/>
</dbReference>
<comment type="caution">
    <text evidence="2">The sequence shown here is derived from an EMBL/GenBank/DDBJ whole genome shotgun (WGS) entry which is preliminary data.</text>
</comment>
<dbReference type="PRINTS" id="PR00081">
    <property type="entry name" value="GDHRDH"/>
</dbReference>
<dbReference type="InterPro" id="IPR036291">
    <property type="entry name" value="NAD(P)-bd_dom_sf"/>
</dbReference>
<evidence type="ECO:0000313" key="2">
    <source>
        <dbReference type="EMBL" id="KAK8744898.1"/>
    </source>
</evidence>
<keyword evidence="3" id="KW-1185">Reference proteome</keyword>
<proteinExistence type="predicted"/>
<dbReference type="GO" id="GO:0008202">
    <property type="term" value="P:steroid metabolic process"/>
    <property type="evidence" value="ECO:0007669"/>
    <property type="project" value="TreeGrafter"/>
</dbReference>
<evidence type="ECO:0008006" key="4">
    <source>
        <dbReference type="Google" id="ProtNLM"/>
    </source>
</evidence>